<name>A0ABQ9ZLS7_9CRUS</name>
<comment type="caution">
    <text evidence="1">The sequence shown here is derived from an EMBL/GenBank/DDBJ whole genome shotgun (WGS) entry which is preliminary data.</text>
</comment>
<evidence type="ECO:0000313" key="1">
    <source>
        <dbReference type="EMBL" id="KAK4013909.1"/>
    </source>
</evidence>
<sequence length="159" mass="18639">MEIIGETEQIAQQEVPEAASLTLEHIPECCVREIDYCIRVEANMQSPPVSVMQMLLFCIRIVWSTMYSNADIDGRGSYFESWLWAICVFQVRKKRQIRQRDSNYFVSYWYDVLIWFIKKRYFDLSAGVVEMGGVIGLRFWMNCPSCCVVFSGPKEFTIR</sequence>
<dbReference type="Proteomes" id="UP001234178">
    <property type="component" value="Unassembled WGS sequence"/>
</dbReference>
<dbReference type="EMBL" id="JAOYFB010000004">
    <property type="protein sequence ID" value="KAK4013909.1"/>
    <property type="molecule type" value="Genomic_DNA"/>
</dbReference>
<accession>A0ABQ9ZLS7</accession>
<keyword evidence="2" id="KW-1185">Reference proteome</keyword>
<protein>
    <submittedName>
        <fullName evidence="1">Uncharacterized protein</fullName>
    </submittedName>
</protein>
<evidence type="ECO:0000313" key="2">
    <source>
        <dbReference type="Proteomes" id="UP001234178"/>
    </source>
</evidence>
<proteinExistence type="predicted"/>
<gene>
    <name evidence="1" type="ORF">OUZ56_026461</name>
</gene>
<reference evidence="1 2" key="1">
    <citation type="journal article" date="2023" name="Nucleic Acids Res.">
        <title>The hologenome of Daphnia magna reveals possible DNA methylation and microbiome-mediated evolution of the host genome.</title>
        <authorList>
            <person name="Chaturvedi A."/>
            <person name="Li X."/>
            <person name="Dhandapani V."/>
            <person name="Marshall H."/>
            <person name="Kissane S."/>
            <person name="Cuenca-Cambronero M."/>
            <person name="Asole G."/>
            <person name="Calvet F."/>
            <person name="Ruiz-Romero M."/>
            <person name="Marangio P."/>
            <person name="Guigo R."/>
            <person name="Rago D."/>
            <person name="Mirbahai L."/>
            <person name="Eastwood N."/>
            <person name="Colbourne J.K."/>
            <person name="Zhou J."/>
            <person name="Mallon E."/>
            <person name="Orsini L."/>
        </authorList>
    </citation>
    <scope>NUCLEOTIDE SEQUENCE [LARGE SCALE GENOMIC DNA]</scope>
    <source>
        <strain evidence="1">LRV0_1</strain>
    </source>
</reference>
<organism evidence="1 2">
    <name type="scientific">Daphnia magna</name>
    <dbReference type="NCBI Taxonomy" id="35525"/>
    <lineage>
        <taxon>Eukaryota</taxon>
        <taxon>Metazoa</taxon>
        <taxon>Ecdysozoa</taxon>
        <taxon>Arthropoda</taxon>
        <taxon>Crustacea</taxon>
        <taxon>Branchiopoda</taxon>
        <taxon>Diplostraca</taxon>
        <taxon>Cladocera</taxon>
        <taxon>Anomopoda</taxon>
        <taxon>Daphniidae</taxon>
        <taxon>Daphnia</taxon>
    </lineage>
</organism>